<evidence type="ECO:0000256" key="1">
    <source>
        <dbReference type="SAM" id="Phobius"/>
    </source>
</evidence>
<feature type="transmembrane region" description="Helical" evidence="1">
    <location>
        <begin position="45"/>
        <end position="73"/>
    </location>
</feature>
<dbReference type="RefSeq" id="WP_119060974.1">
    <property type="nucleotide sequence ID" value="NZ_QXDF01000001.1"/>
</dbReference>
<feature type="transmembrane region" description="Helical" evidence="1">
    <location>
        <begin position="177"/>
        <end position="196"/>
    </location>
</feature>
<keyword evidence="1" id="KW-1133">Transmembrane helix</keyword>
<keyword evidence="1" id="KW-0812">Transmembrane</keyword>
<evidence type="ECO:0000256" key="2">
    <source>
        <dbReference type="SAM" id="SignalP"/>
    </source>
</evidence>
<sequence length="197" mass="19223">MLLRSLFLTLALCLIAVPAAAHTGHGEVSGFTYGLMHPIGGLDHVLAMVAVGLLAYLIGGAALWGLPLAFIAAMAAGGALALYGFALPYVEAGIALSVVVIGAMVTLGKSTPGLLAAALTAVFAIFHGHAHGAEMPATASGLSYGIGFMLATALLHGGGILAGFALGAAGRQAGLNLARGIGGVMALSGVAILGGVI</sequence>
<feature type="chain" id="PRO_5017260340" evidence="2">
    <location>
        <begin position="22"/>
        <end position="197"/>
    </location>
</feature>
<keyword evidence="1" id="KW-0472">Membrane</keyword>
<reference evidence="3 4" key="1">
    <citation type="submission" date="2018-08" db="EMBL/GenBank/DDBJ databases">
        <title>Genomic Encyclopedia of Archaeal and Bacterial Type Strains, Phase II (KMG-II): from individual species to whole genera.</title>
        <authorList>
            <person name="Goeker M."/>
        </authorList>
    </citation>
    <scope>NUCLEOTIDE SEQUENCE [LARGE SCALE GENOMIC DNA]</scope>
    <source>
        <strain evidence="3 4">DSM 5002</strain>
    </source>
</reference>
<dbReference type="Proteomes" id="UP000266273">
    <property type="component" value="Unassembled WGS sequence"/>
</dbReference>
<feature type="transmembrane region" description="Helical" evidence="1">
    <location>
        <begin position="142"/>
        <end position="165"/>
    </location>
</feature>
<feature type="transmembrane region" description="Helical" evidence="1">
    <location>
        <begin position="113"/>
        <end position="130"/>
    </location>
</feature>
<feature type="transmembrane region" description="Helical" evidence="1">
    <location>
        <begin position="80"/>
        <end position="107"/>
    </location>
</feature>
<proteinExistence type="predicted"/>
<organism evidence="3 4">
    <name type="scientific">Dichotomicrobium thermohalophilum</name>
    <dbReference type="NCBI Taxonomy" id="933063"/>
    <lineage>
        <taxon>Bacteria</taxon>
        <taxon>Pseudomonadati</taxon>
        <taxon>Pseudomonadota</taxon>
        <taxon>Alphaproteobacteria</taxon>
        <taxon>Hyphomicrobiales</taxon>
        <taxon>Hyphomicrobiaceae</taxon>
        <taxon>Dichotomicrobium</taxon>
    </lineage>
</organism>
<keyword evidence="4" id="KW-1185">Reference proteome</keyword>
<comment type="caution">
    <text evidence="3">The sequence shown here is derived from an EMBL/GenBank/DDBJ whole genome shotgun (WGS) entry which is preliminary data.</text>
</comment>
<evidence type="ECO:0000313" key="4">
    <source>
        <dbReference type="Proteomes" id="UP000266273"/>
    </source>
</evidence>
<keyword evidence="2" id="KW-0732">Signal</keyword>
<evidence type="ECO:0000313" key="3">
    <source>
        <dbReference type="EMBL" id="RIA56151.1"/>
    </source>
</evidence>
<name>A0A397QD15_9HYPH</name>
<feature type="signal peptide" evidence="2">
    <location>
        <begin position="1"/>
        <end position="21"/>
    </location>
</feature>
<protein>
    <submittedName>
        <fullName evidence="3">Urease accessory protein</fullName>
    </submittedName>
</protein>
<dbReference type="PIRSF" id="PIRSF016919">
    <property type="entry name" value="HupE_UreJ"/>
    <property type="match status" value="1"/>
</dbReference>
<dbReference type="OrthoDB" id="9808192at2"/>
<accession>A0A397QD15</accession>
<dbReference type="AlphaFoldDB" id="A0A397QD15"/>
<dbReference type="Pfam" id="PF04955">
    <property type="entry name" value="HupE_UreJ"/>
    <property type="match status" value="1"/>
</dbReference>
<gene>
    <name evidence="3" type="ORF">BXY53_1252</name>
</gene>
<dbReference type="EMBL" id="QXDF01000001">
    <property type="protein sequence ID" value="RIA56151.1"/>
    <property type="molecule type" value="Genomic_DNA"/>
</dbReference>
<dbReference type="InterPro" id="IPR007038">
    <property type="entry name" value="HupE_UreJ"/>
</dbReference>